<name>A0ACB7JC37_PLECO</name>
<organism evidence="1 2">
    <name type="scientific">Pleurotus cornucopiae</name>
    <name type="common">Cornucopia mushroom</name>
    <dbReference type="NCBI Taxonomy" id="5321"/>
    <lineage>
        <taxon>Eukaryota</taxon>
        <taxon>Fungi</taxon>
        <taxon>Dikarya</taxon>
        <taxon>Basidiomycota</taxon>
        <taxon>Agaricomycotina</taxon>
        <taxon>Agaricomycetes</taxon>
        <taxon>Agaricomycetidae</taxon>
        <taxon>Agaricales</taxon>
        <taxon>Pleurotineae</taxon>
        <taxon>Pleurotaceae</taxon>
        <taxon>Pleurotus</taxon>
    </lineage>
</organism>
<comment type="caution">
    <text evidence="1">The sequence shown here is derived from an EMBL/GenBank/DDBJ whole genome shotgun (WGS) entry which is preliminary data.</text>
</comment>
<reference evidence="1 2" key="1">
    <citation type="journal article" date="2021" name="Appl. Environ. Microbiol.">
        <title>Genetic linkage and physical mapping for an oyster mushroom Pleurotus cornucopiae and QTL analysis for the trait cap color.</title>
        <authorList>
            <person name="Zhang Y."/>
            <person name="Gao W."/>
            <person name="Sonnenberg A."/>
            <person name="Chen Q."/>
            <person name="Zhang J."/>
            <person name="Huang C."/>
        </authorList>
    </citation>
    <scope>NUCLEOTIDE SEQUENCE [LARGE SCALE GENOMIC DNA]</scope>
    <source>
        <strain evidence="1">CCMSSC00406</strain>
    </source>
</reference>
<sequence length="501" mass="55645">MNIVVDHVEPMGRVDRRLYWLIGGTRGPARLGCFKAYRSRPRRLALNSWPCYLQANGPRIPSLSPHHDPRPAPIRSVEMGIFTKRWAAAPSTPKIKSISLPDDNDMPALASRHTSDKIAAPPPPYSKSGVESRPSTPLSGIFRTRRNSLLKGSSKTVSASYEAYLTLPAKQHVSGSPERGTANKSSEGGSLAREHRLPMAGSSNVTGGRLPEGKLKPKVVHDSWVLQSGYNTGTQTIVFPSSSKPLDGDLSFGGTMQARSTMGKVPSKSYPPSKTGDHMPADEYTRRRHHSSAGRSYSPPACVPSRRAETPGPGSRTTTVKKVPAKVEAIALSWPLLKYNPARHRPLLYFDIAFDPEIPGNIRARKWGEGVFMNLTPAEQEMSICTHDVVTDMHIVYPKLPLWPVHVHRLDGIRCIDVFEAIYKVFNKRLRKEEAIPAEHIHAYRPAFEQRCRDSPCLTEYEKKQGMRRVDVLRGTRMFSGLTQAKDGRWILELAHPTGGH</sequence>
<evidence type="ECO:0000313" key="2">
    <source>
        <dbReference type="Proteomes" id="UP000824881"/>
    </source>
</evidence>
<dbReference type="EMBL" id="WQMT02000001">
    <property type="protein sequence ID" value="KAG9227666.1"/>
    <property type="molecule type" value="Genomic_DNA"/>
</dbReference>
<evidence type="ECO:0000313" key="1">
    <source>
        <dbReference type="EMBL" id="KAG9227666.1"/>
    </source>
</evidence>
<keyword evidence="2" id="KW-1185">Reference proteome</keyword>
<accession>A0ACB7JC37</accession>
<protein>
    <submittedName>
        <fullName evidence="1">Uncharacterized protein</fullName>
    </submittedName>
</protein>
<proteinExistence type="predicted"/>
<gene>
    <name evidence="1" type="ORF">CCMSSC00406_0000688</name>
</gene>
<dbReference type="Proteomes" id="UP000824881">
    <property type="component" value="Unassembled WGS sequence"/>
</dbReference>